<dbReference type="InterPro" id="IPR014752">
    <property type="entry name" value="Arrestin-like_C"/>
</dbReference>
<organism evidence="3 4">
    <name type="scientific">Physocladia obscura</name>
    <dbReference type="NCBI Taxonomy" id="109957"/>
    <lineage>
        <taxon>Eukaryota</taxon>
        <taxon>Fungi</taxon>
        <taxon>Fungi incertae sedis</taxon>
        <taxon>Chytridiomycota</taxon>
        <taxon>Chytridiomycota incertae sedis</taxon>
        <taxon>Chytridiomycetes</taxon>
        <taxon>Chytridiales</taxon>
        <taxon>Chytriomycetaceae</taxon>
        <taxon>Physocladia</taxon>
    </lineage>
</organism>
<feature type="region of interest" description="Disordered" evidence="1">
    <location>
        <begin position="378"/>
        <end position="397"/>
    </location>
</feature>
<sequence>MSPIQGIAIVPRDTAATDEPFFIEAAHDCDAQVLEGTFKIKLTAALRNVRVTIDFVGLSYSRWEFGGFLATKPETDKDVKNTKVFHMQTEILYDLKEPMQPNPIGGAVMIPFRFTLPHTALPISYTHPAGSGGIEYTLRAVIQYQGAFGRVRQEQTARVIVSMPDQAKLRLLNLNSCGGIVGGVGGFVSSGTSGLASDYESGVGGGSIVSEVTATRVGYTIEMPRGSVVVPGNSLEVHVAVTGTPPNVRLRLLSASLRMVATFTNVQNVATVAKTPRPLSEITQSFPLLSIGGYLINGIGNGCVSVEPVRRSLFLLVDPELAVPSVEAPPVSIKTVFRLTITTDNSELPNVSIDVPITVIPPLRDRLLVSSSLAPSSPRAIYGPPPPPHRSNSISSQLSSPILLHQQSLPASRQQSVHSFSTLVDSSVGVGVSGRPPFRHPSLPGYPNSKDSSHLSSDFRAIDLDYPLQQKRHSSLYSSATEFGPPVFLDRPLESWTVEMVAAWVERLGGSEEDVRNFLNHRVDGGVLLGLSLDDLRDELEIFSVPLLNRLLGAIQHSVS</sequence>
<reference evidence="3" key="1">
    <citation type="submission" date="2020-05" db="EMBL/GenBank/DDBJ databases">
        <title>Phylogenomic resolution of chytrid fungi.</title>
        <authorList>
            <person name="Stajich J.E."/>
            <person name="Amses K."/>
            <person name="Simmons R."/>
            <person name="Seto K."/>
            <person name="Myers J."/>
            <person name="Bonds A."/>
            <person name="Quandt C.A."/>
            <person name="Barry K."/>
            <person name="Liu P."/>
            <person name="Grigoriev I."/>
            <person name="Longcore J.E."/>
            <person name="James T.Y."/>
        </authorList>
    </citation>
    <scope>NUCLEOTIDE SEQUENCE</scope>
    <source>
        <strain evidence="3">JEL0513</strain>
    </source>
</reference>
<evidence type="ECO:0000259" key="2">
    <source>
        <dbReference type="PROSITE" id="PS50105"/>
    </source>
</evidence>
<dbReference type="InterPro" id="IPR013761">
    <property type="entry name" value="SAM/pointed_sf"/>
</dbReference>
<dbReference type="EMBL" id="JADGJH010001404">
    <property type="protein sequence ID" value="KAJ3113990.1"/>
    <property type="molecule type" value="Genomic_DNA"/>
</dbReference>
<accession>A0AAD5XBI9</accession>
<dbReference type="Gene3D" id="2.60.40.640">
    <property type="match status" value="1"/>
</dbReference>
<evidence type="ECO:0000256" key="1">
    <source>
        <dbReference type="SAM" id="MobiDB-lite"/>
    </source>
</evidence>
<keyword evidence="4" id="KW-1185">Reference proteome</keyword>
<dbReference type="Proteomes" id="UP001211907">
    <property type="component" value="Unassembled WGS sequence"/>
</dbReference>
<dbReference type="Gene3D" id="1.10.150.50">
    <property type="entry name" value="Transcription Factor, Ets-1"/>
    <property type="match status" value="1"/>
</dbReference>
<dbReference type="InterPro" id="IPR011021">
    <property type="entry name" value="Arrestin-like_N"/>
</dbReference>
<name>A0AAD5XBI9_9FUNG</name>
<evidence type="ECO:0000313" key="3">
    <source>
        <dbReference type="EMBL" id="KAJ3113990.1"/>
    </source>
</evidence>
<proteinExistence type="predicted"/>
<dbReference type="SUPFAM" id="SSF47769">
    <property type="entry name" value="SAM/Pointed domain"/>
    <property type="match status" value="1"/>
</dbReference>
<feature type="domain" description="SAM" evidence="2">
    <location>
        <begin position="496"/>
        <end position="560"/>
    </location>
</feature>
<dbReference type="InterPro" id="IPR001660">
    <property type="entry name" value="SAM"/>
</dbReference>
<dbReference type="AlphaFoldDB" id="A0AAD5XBI9"/>
<dbReference type="Pfam" id="PF07647">
    <property type="entry name" value="SAM_2"/>
    <property type="match status" value="1"/>
</dbReference>
<evidence type="ECO:0000313" key="4">
    <source>
        <dbReference type="Proteomes" id="UP001211907"/>
    </source>
</evidence>
<gene>
    <name evidence="3" type="ORF">HK100_001826</name>
</gene>
<protein>
    <recommendedName>
        <fullName evidence="2">SAM domain-containing protein</fullName>
    </recommendedName>
</protein>
<dbReference type="PROSITE" id="PS50105">
    <property type="entry name" value="SAM_DOMAIN"/>
    <property type="match status" value="1"/>
</dbReference>
<dbReference type="Pfam" id="PF00339">
    <property type="entry name" value="Arrestin_N"/>
    <property type="match status" value="1"/>
</dbReference>
<feature type="region of interest" description="Disordered" evidence="1">
    <location>
        <begin position="435"/>
        <end position="454"/>
    </location>
</feature>
<comment type="caution">
    <text evidence="3">The sequence shown here is derived from an EMBL/GenBank/DDBJ whole genome shotgun (WGS) entry which is preliminary data.</text>
</comment>